<feature type="transmembrane region" description="Helical" evidence="7">
    <location>
        <begin position="233"/>
        <end position="258"/>
    </location>
</feature>
<keyword evidence="4 7" id="KW-1133">Transmembrane helix</keyword>
<dbReference type="GO" id="GO:0005524">
    <property type="term" value="F:ATP binding"/>
    <property type="evidence" value="ECO:0007669"/>
    <property type="project" value="UniProtKB-KW"/>
</dbReference>
<dbReference type="AlphaFoldDB" id="A0AA35RFF8"/>
<keyword evidence="5 7" id="KW-0472">Membrane</keyword>
<evidence type="ECO:0000256" key="6">
    <source>
        <dbReference type="ARBA" id="ARBA00038076"/>
    </source>
</evidence>
<feature type="transmembrane region" description="Helical" evidence="7">
    <location>
        <begin position="313"/>
        <end position="339"/>
    </location>
</feature>
<comment type="similarity">
    <text evidence="6">Belongs to the ABC-4 integral membrane protein family.</text>
</comment>
<comment type="subcellular location">
    <subcellularLocation>
        <location evidence="1">Cell membrane</location>
        <topology evidence="1">Multi-pass membrane protein</topology>
    </subcellularLocation>
</comment>
<feature type="domain" description="MacB-like periplasmic core" evidence="9">
    <location>
        <begin position="35"/>
        <end position="199"/>
    </location>
</feature>
<keyword evidence="2" id="KW-1003">Cell membrane</keyword>
<keyword evidence="11" id="KW-1185">Reference proteome</keyword>
<proteinExistence type="inferred from homology"/>
<feature type="domain" description="ABC3 transporter permease C-terminal" evidence="8">
    <location>
        <begin position="238"/>
        <end position="349"/>
    </location>
</feature>
<dbReference type="Pfam" id="PF02687">
    <property type="entry name" value="FtsX"/>
    <property type="match status" value="1"/>
</dbReference>
<sequence length="356" mass="39530">MLAELERIGGAGLIVCFRKEAFRREDGSYVENKHPEYIEYEDLDFLLENCPSLKAATALSQVNFTVSHKHVNQSLEIQGVTPFYEEVNNWYIQAGRFITQSDMERREPVCVIGSEVRKDLFEMEDPIGLELRVGTERFTVIGVMEEKGNSMASEGWDNRVIIPLTTMEIRFIGQQKGWIFLWAQAESYDKVEQAVAEVKIAMRQQHGDEKYFEFFTAKEIIKQVGNVSRIVQILLGGVASVALFVGGIGIMNIMLVSVTERTREIGLRKALGAKRRDILIQFLIEAIVLSICGGLIGIFIGSSLASVSGLASWPAVVSVQAALIAFSVSALIGIFFGLYPANKASGLTPTEALRHD</sequence>
<evidence type="ECO:0000256" key="5">
    <source>
        <dbReference type="ARBA" id="ARBA00023136"/>
    </source>
</evidence>
<evidence type="ECO:0000256" key="2">
    <source>
        <dbReference type="ARBA" id="ARBA00022475"/>
    </source>
</evidence>
<protein>
    <submittedName>
        <fullName evidence="10">Macrolide export ATP-binding/permease protein MacB</fullName>
    </submittedName>
</protein>
<evidence type="ECO:0000256" key="1">
    <source>
        <dbReference type="ARBA" id="ARBA00004651"/>
    </source>
</evidence>
<feature type="transmembrane region" description="Helical" evidence="7">
    <location>
        <begin position="278"/>
        <end position="301"/>
    </location>
</feature>
<keyword evidence="3 7" id="KW-0812">Transmembrane</keyword>
<keyword evidence="10" id="KW-0547">Nucleotide-binding</keyword>
<dbReference type="InterPro" id="IPR025857">
    <property type="entry name" value="MacB_PCD"/>
</dbReference>
<evidence type="ECO:0000313" key="11">
    <source>
        <dbReference type="Proteomes" id="UP001174909"/>
    </source>
</evidence>
<evidence type="ECO:0000259" key="8">
    <source>
        <dbReference type="Pfam" id="PF02687"/>
    </source>
</evidence>
<organism evidence="10 11">
    <name type="scientific">Geodia barretti</name>
    <name type="common">Barrett's horny sponge</name>
    <dbReference type="NCBI Taxonomy" id="519541"/>
    <lineage>
        <taxon>Eukaryota</taxon>
        <taxon>Metazoa</taxon>
        <taxon>Porifera</taxon>
        <taxon>Demospongiae</taxon>
        <taxon>Heteroscleromorpha</taxon>
        <taxon>Tetractinellida</taxon>
        <taxon>Astrophorina</taxon>
        <taxon>Geodiidae</taxon>
        <taxon>Geodia</taxon>
    </lineage>
</organism>
<dbReference type="Proteomes" id="UP001174909">
    <property type="component" value="Unassembled WGS sequence"/>
</dbReference>
<evidence type="ECO:0000256" key="4">
    <source>
        <dbReference type="ARBA" id="ARBA00022989"/>
    </source>
</evidence>
<gene>
    <name evidence="10" type="ORF">GBAR_LOCUS6481</name>
</gene>
<dbReference type="PANTHER" id="PTHR30572">
    <property type="entry name" value="MEMBRANE COMPONENT OF TRANSPORTER-RELATED"/>
    <property type="match status" value="1"/>
</dbReference>
<dbReference type="InterPro" id="IPR003838">
    <property type="entry name" value="ABC3_permease_C"/>
</dbReference>
<reference evidence="10" key="1">
    <citation type="submission" date="2023-03" db="EMBL/GenBank/DDBJ databases">
        <authorList>
            <person name="Steffen K."/>
            <person name="Cardenas P."/>
        </authorList>
    </citation>
    <scope>NUCLEOTIDE SEQUENCE</scope>
</reference>
<evidence type="ECO:0000313" key="10">
    <source>
        <dbReference type="EMBL" id="CAI8009708.1"/>
    </source>
</evidence>
<dbReference type="PANTHER" id="PTHR30572:SF4">
    <property type="entry name" value="ABC TRANSPORTER PERMEASE YTRF"/>
    <property type="match status" value="1"/>
</dbReference>
<comment type="caution">
    <text evidence="10">The sequence shown here is derived from an EMBL/GenBank/DDBJ whole genome shotgun (WGS) entry which is preliminary data.</text>
</comment>
<dbReference type="Pfam" id="PF12704">
    <property type="entry name" value="MacB_PCD"/>
    <property type="match status" value="1"/>
</dbReference>
<name>A0AA35RFF8_GEOBA</name>
<dbReference type="EMBL" id="CASHTH010000987">
    <property type="protein sequence ID" value="CAI8009708.1"/>
    <property type="molecule type" value="Genomic_DNA"/>
</dbReference>
<keyword evidence="10" id="KW-0067">ATP-binding</keyword>
<evidence type="ECO:0000256" key="3">
    <source>
        <dbReference type="ARBA" id="ARBA00022692"/>
    </source>
</evidence>
<dbReference type="GO" id="GO:0005886">
    <property type="term" value="C:plasma membrane"/>
    <property type="evidence" value="ECO:0007669"/>
    <property type="project" value="UniProtKB-SubCell"/>
</dbReference>
<accession>A0AA35RFF8</accession>
<dbReference type="InterPro" id="IPR050250">
    <property type="entry name" value="Macrolide_Exporter_MacB"/>
</dbReference>
<evidence type="ECO:0000259" key="9">
    <source>
        <dbReference type="Pfam" id="PF12704"/>
    </source>
</evidence>
<dbReference type="GO" id="GO:0022857">
    <property type="term" value="F:transmembrane transporter activity"/>
    <property type="evidence" value="ECO:0007669"/>
    <property type="project" value="TreeGrafter"/>
</dbReference>
<evidence type="ECO:0000256" key="7">
    <source>
        <dbReference type="SAM" id="Phobius"/>
    </source>
</evidence>